<organism evidence="1">
    <name type="scientific">Thermosulfidibacter takaii</name>
    <dbReference type="NCBI Taxonomy" id="412593"/>
    <lineage>
        <taxon>Bacteria</taxon>
        <taxon>Pseudomonadati</taxon>
        <taxon>Thermosulfidibacterota</taxon>
        <taxon>Thermosulfidibacteria</taxon>
        <taxon>Thermosulfidibacterales</taxon>
        <taxon>Thermosulfidibacteraceae</taxon>
    </lineage>
</organism>
<dbReference type="Pfam" id="PF01136">
    <property type="entry name" value="Peptidase_U32"/>
    <property type="match status" value="1"/>
</dbReference>
<dbReference type="AlphaFoldDB" id="A0A7C0Y8S3"/>
<accession>A0A7C0Y8S3</accession>
<name>A0A7C0Y8S3_9BACT</name>
<dbReference type="PANTHER" id="PTHR30217:SF3">
    <property type="entry name" value="UBIQUINONE BIOSYNTHESIS PROTEIN UBIU"/>
    <property type="match status" value="1"/>
</dbReference>
<evidence type="ECO:0000313" key="1">
    <source>
        <dbReference type="EMBL" id="HDD53625.1"/>
    </source>
</evidence>
<protein>
    <recommendedName>
        <fullName evidence="2">U32 family peptidase</fullName>
    </recommendedName>
</protein>
<dbReference type="InterPro" id="IPR051454">
    <property type="entry name" value="RNA/ubiquinone_mod_enzymes"/>
</dbReference>
<comment type="caution">
    <text evidence="1">The sequence shown here is derived from an EMBL/GenBank/DDBJ whole genome shotgun (WGS) entry which is preliminary data.</text>
</comment>
<dbReference type="Proteomes" id="UP000885690">
    <property type="component" value="Unassembled WGS sequence"/>
</dbReference>
<reference evidence="1" key="1">
    <citation type="journal article" date="2020" name="mSystems">
        <title>Genome- and Community-Level Interaction Insights into Carbon Utilization and Element Cycling Functions of Hydrothermarchaeota in Hydrothermal Sediment.</title>
        <authorList>
            <person name="Zhou Z."/>
            <person name="Liu Y."/>
            <person name="Xu W."/>
            <person name="Pan J."/>
            <person name="Luo Z.H."/>
            <person name="Li M."/>
        </authorList>
    </citation>
    <scope>NUCLEOTIDE SEQUENCE [LARGE SCALE GENOMIC DNA]</scope>
    <source>
        <strain evidence="1">HyVt-115</strain>
    </source>
</reference>
<sequence length="289" mass="33004">MREGPMPLADKRCEIIVPCGDFQVLSCILSMDVDAFYFGIRGWSRADRNQEFSLFQVEELCERAQEKGKRALLSFNLMPSPMEAEQAWRVVREAILRGVKEVICSDPFLAIRIKENYPQVDIHASLGAVVLSSEEAHFWADLGASRVVLSPHLSSQEIEEITLSLASRSVETEVMIFGVRCHATMLGLCRMSSYFDMNLENSGLRTVIWSGSSKRSGVCYRTCSQEWLDHKGREWEWAPEFYWDLWKLPALLQAGVRALKIGGRGMGWKKMRALVKAIREKIREEESYV</sequence>
<dbReference type="EMBL" id="DQWS01000230">
    <property type="protein sequence ID" value="HDD53625.1"/>
    <property type="molecule type" value="Genomic_DNA"/>
</dbReference>
<evidence type="ECO:0008006" key="2">
    <source>
        <dbReference type="Google" id="ProtNLM"/>
    </source>
</evidence>
<gene>
    <name evidence="1" type="ORF">ENF32_06125</name>
</gene>
<dbReference type="InterPro" id="IPR001539">
    <property type="entry name" value="Peptidase_U32"/>
</dbReference>
<proteinExistence type="predicted"/>
<dbReference type="PANTHER" id="PTHR30217">
    <property type="entry name" value="PEPTIDASE U32 FAMILY"/>
    <property type="match status" value="1"/>
</dbReference>